<dbReference type="EMBL" id="FNKP01000002">
    <property type="protein sequence ID" value="SDR28679.1"/>
    <property type="molecule type" value="Genomic_DNA"/>
</dbReference>
<gene>
    <name evidence="1" type="ORF">SAMN05443245_4274</name>
</gene>
<organism evidence="1 2">
    <name type="scientific">Paraburkholderia fungorum</name>
    <dbReference type="NCBI Taxonomy" id="134537"/>
    <lineage>
        <taxon>Bacteria</taxon>
        <taxon>Pseudomonadati</taxon>
        <taxon>Pseudomonadota</taxon>
        <taxon>Betaproteobacteria</taxon>
        <taxon>Burkholderiales</taxon>
        <taxon>Burkholderiaceae</taxon>
        <taxon>Paraburkholderia</taxon>
    </lineage>
</organism>
<keyword evidence="2" id="KW-1185">Reference proteome</keyword>
<protein>
    <submittedName>
        <fullName evidence="1">Uncharacterized protein</fullName>
    </submittedName>
</protein>
<accession>A0A1H1HTL0</accession>
<dbReference type="Proteomes" id="UP000183487">
    <property type="component" value="Unassembled WGS sequence"/>
</dbReference>
<dbReference type="AlphaFoldDB" id="A0A1H1HTL0"/>
<sequence length="82" mass="8771">MTMLAIKDLPHFDELDRAAALSVRGGTASLPLDQPMSCHGGFVPQLPVYRGWGGCPPVHYGCAPKVEPYGNWGCQPGHVTPL</sequence>
<proteinExistence type="predicted"/>
<evidence type="ECO:0000313" key="1">
    <source>
        <dbReference type="EMBL" id="SDR28679.1"/>
    </source>
</evidence>
<dbReference type="RefSeq" id="WP_074768337.1">
    <property type="nucleotide sequence ID" value="NZ_FNKP01000002.1"/>
</dbReference>
<dbReference type="OrthoDB" id="9102994at2"/>
<evidence type="ECO:0000313" key="2">
    <source>
        <dbReference type="Proteomes" id="UP000183487"/>
    </source>
</evidence>
<reference evidence="2" key="1">
    <citation type="submission" date="2016-10" db="EMBL/GenBank/DDBJ databases">
        <authorList>
            <person name="Varghese N."/>
        </authorList>
    </citation>
    <scope>NUCLEOTIDE SEQUENCE [LARGE SCALE GENOMIC DNA]</scope>
    <source>
        <strain evidence="2">GAS106B</strain>
    </source>
</reference>
<name>A0A1H1HTL0_9BURK</name>